<feature type="compositionally biased region" description="Low complexity" evidence="2">
    <location>
        <begin position="30"/>
        <end position="44"/>
    </location>
</feature>
<organism evidence="3 4">
    <name type="scientific">Vanilla planifolia</name>
    <name type="common">Vanilla</name>
    <dbReference type="NCBI Taxonomy" id="51239"/>
    <lineage>
        <taxon>Eukaryota</taxon>
        <taxon>Viridiplantae</taxon>
        <taxon>Streptophyta</taxon>
        <taxon>Embryophyta</taxon>
        <taxon>Tracheophyta</taxon>
        <taxon>Spermatophyta</taxon>
        <taxon>Magnoliopsida</taxon>
        <taxon>Liliopsida</taxon>
        <taxon>Asparagales</taxon>
        <taxon>Orchidaceae</taxon>
        <taxon>Vanilloideae</taxon>
        <taxon>Vanilleae</taxon>
        <taxon>Vanilla</taxon>
    </lineage>
</organism>
<dbReference type="Pfam" id="PF05564">
    <property type="entry name" value="Auxin_repressed"/>
    <property type="match status" value="1"/>
</dbReference>
<proteinExistence type="inferred from homology"/>
<dbReference type="OrthoDB" id="498204at2759"/>
<comment type="caution">
    <text evidence="3">The sequence shown here is derived from an EMBL/GenBank/DDBJ whole genome shotgun (WGS) entry which is preliminary data.</text>
</comment>
<comment type="similarity">
    <text evidence="1">Belongs to the DRM1/ARP family.</text>
</comment>
<evidence type="ECO:0000256" key="1">
    <source>
        <dbReference type="ARBA" id="ARBA00010502"/>
    </source>
</evidence>
<dbReference type="AlphaFoldDB" id="A0A835RVS3"/>
<sequence length="77" mass="8399">MNTLGHLWDDTFAGPFPESGLRKLRLFPTPTSSSFSTATATSPAEEGGRKTARKAGCPEQPRYPTAFDWVVISALDR</sequence>
<evidence type="ECO:0000313" key="3">
    <source>
        <dbReference type="EMBL" id="KAG0497683.1"/>
    </source>
</evidence>
<name>A0A835RVS3_VANPL</name>
<dbReference type="Proteomes" id="UP000636800">
    <property type="component" value="Chromosome 1"/>
</dbReference>
<evidence type="ECO:0000256" key="2">
    <source>
        <dbReference type="SAM" id="MobiDB-lite"/>
    </source>
</evidence>
<keyword evidence="4" id="KW-1185">Reference proteome</keyword>
<dbReference type="InterPro" id="IPR008406">
    <property type="entry name" value="DRM/ARP"/>
</dbReference>
<dbReference type="EMBL" id="JADCNL010000001">
    <property type="protein sequence ID" value="KAG0497683.1"/>
    <property type="molecule type" value="Genomic_DNA"/>
</dbReference>
<feature type="region of interest" description="Disordered" evidence="2">
    <location>
        <begin position="30"/>
        <end position="59"/>
    </location>
</feature>
<reference evidence="3 4" key="1">
    <citation type="journal article" date="2020" name="Nat. Food">
        <title>A phased Vanilla planifolia genome enables genetic improvement of flavour and production.</title>
        <authorList>
            <person name="Hasing T."/>
            <person name="Tang H."/>
            <person name="Brym M."/>
            <person name="Khazi F."/>
            <person name="Huang T."/>
            <person name="Chambers A.H."/>
        </authorList>
    </citation>
    <scope>NUCLEOTIDE SEQUENCE [LARGE SCALE GENOMIC DNA]</scope>
    <source>
        <tissue evidence="3">Leaf</tissue>
    </source>
</reference>
<protein>
    <submittedName>
        <fullName evidence="3">Uncharacterized protein</fullName>
    </submittedName>
</protein>
<accession>A0A835RVS3</accession>
<gene>
    <name evidence="3" type="ORF">HPP92_002374</name>
</gene>
<evidence type="ECO:0000313" key="4">
    <source>
        <dbReference type="Proteomes" id="UP000636800"/>
    </source>
</evidence>